<proteinExistence type="predicted"/>
<keyword evidence="2" id="KW-1185">Reference proteome</keyword>
<protein>
    <submittedName>
        <fullName evidence="1">Uncharacterized protein</fullName>
    </submittedName>
</protein>
<dbReference type="EMBL" id="AP024488">
    <property type="protein sequence ID" value="BCS97655.1"/>
    <property type="molecule type" value="Genomic_DNA"/>
</dbReference>
<accession>A0ABM7PK52</accession>
<sequence length="67" mass="7502">MQPERLCGACFKKRPAGASLTEVVVLKNNNAPINLNQATEAQNRHNQIFFESDIIQQCQGQIKVCFP</sequence>
<dbReference type="Proteomes" id="UP001320148">
    <property type="component" value="Chromosome"/>
</dbReference>
<name>A0ABM7PK52_9BACT</name>
<gene>
    <name evidence="1" type="ORF">DSLASN_32870</name>
</gene>
<evidence type="ECO:0000313" key="1">
    <source>
        <dbReference type="EMBL" id="BCS97655.1"/>
    </source>
</evidence>
<reference evidence="1 2" key="1">
    <citation type="submission" date="2021-02" db="EMBL/GenBank/DDBJ databases">
        <title>Complete genome of Desulfoluna sp. strain ASN36.</title>
        <authorList>
            <person name="Takahashi A."/>
            <person name="Kojima H."/>
            <person name="Fukui M."/>
        </authorList>
    </citation>
    <scope>NUCLEOTIDE SEQUENCE [LARGE SCALE GENOMIC DNA]</scope>
    <source>
        <strain evidence="1 2">ASN36</strain>
    </source>
</reference>
<evidence type="ECO:0000313" key="2">
    <source>
        <dbReference type="Proteomes" id="UP001320148"/>
    </source>
</evidence>
<organism evidence="1 2">
    <name type="scientific">Desulfoluna limicola</name>
    <dbReference type="NCBI Taxonomy" id="2810562"/>
    <lineage>
        <taxon>Bacteria</taxon>
        <taxon>Pseudomonadati</taxon>
        <taxon>Thermodesulfobacteriota</taxon>
        <taxon>Desulfobacteria</taxon>
        <taxon>Desulfobacterales</taxon>
        <taxon>Desulfolunaceae</taxon>
        <taxon>Desulfoluna</taxon>
    </lineage>
</organism>